<dbReference type="GO" id="GO:0030288">
    <property type="term" value="C:outer membrane-bounded periplasmic space"/>
    <property type="evidence" value="ECO:0007669"/>
    <property type="project" value="TreeGrafter"/>
</dbReference>
<evidence type="ECO:0000313" key="16">
    <source>
        <dbReference type="Proteomes" id="UP000215405"/>
    </source>
</evidence>
<dbReference type="GO" id="GO:0006508">
    <property type="term" value="P:proteolysis"/>
    <property type="evidence" value="ECO:0007669"/>
    <property type="project" value="UniProtKB-KW"/>
</dbReference>
<comment type="similarity">
    <text evidence="2">In the C-terminal section; belongs to the transpeptidase family.</text>
</comment>
<dbReference type="InterPro" id="IPR050396">
    <property type="entry name" value="Glycosyltr_51/Transpeptidase"/>
</dbReference>
<keyword evidence="4" id="KW-0121">Carboxypeptidase</keyword>
<dbReference type="GO" id="GO:0004180">
    <property type="term" value="F:carboxypeptidase activity"/>
    <property type="evidence" value="ECO:0007669"/>
    <property type="project" value="UniProtKB-KW"/>
</dbReference>
<dbReference type="AlphaFoldDB" id="A0A231UWB2"/>
<keyword evidence="7" id="KW-0808">Transferase</keyword>
<organism evidence="15 16">
    <name type="scientific">Notoacmeibacter marinus</name>
    <dbReference type="NCBI Taxonomy" id="1876515"/>
    <lineage>
        <taxon>Bacteria</taxon>
        <taxon>Pseudomonadati</taxon>
        <taxon>Pseudomonadota</taxon>
        <taxon>Alphaproteobacteria</taxon>
        <taxon>Hyphomicrobiales</taxon>
        <taxon>Notoacmeibacteraceae</taxon>
        <taxon>Notoacmeibacter</taxon>
    </lineage>
</organism>
<keyword evidence="12" id="KW-1133">Transmembrane helix</keyword>
<dbReference type="PANTHER" id="PTHR32282:SF33">
    <property type="entry name" value="PEPTIDOGLYCAN GLYCOSYLTRANSFERASE"/>
    <property type="match status" value="1"/>
</dbReference>
<keyword evidence="9" id="KW-0511">Multifunctional enzyme</keyword>
<dbReference type="GO" id="GO:0008658">
    <property type="term" value="F:penicillin binding"/>
    <property type="evidence" value="ECO:0007669"/>
    <property type="project" value="InterPro"/>
</dbReference>
<keyword evidence="5" id="KW-0645">Protease</keyword>
<reference evidence="16" key="1">
    <citation type="journal article" date="2017" name="Int. J. Syst. Evol. Microbiol.">
        <title>Notoacmeibacter marinus gen. nov., sp. nov., isolated from the gut of a limpet and proposal of Notoacmeibacteraceae fam. nov. in the order Rhizobiales of the class Alphaproteobacteria.</title>
        <authorList>
            <person name="Huang Z."/>
            <person name="Guo F."/>
            <person name="Lai Q."/>
        </authorList>
    </citation>
    <scope>NUCLEOTIDE SEQUENCE [LARGE SCALE GENOMIC DNA]</scope>
    <source>
        <strain evidence="16">XMTR2A4</strain>
    </source>
</reference>
<proteinExistence type="inferred from homology"/>
<evidence type="ECO:0000256" key="11">
    <source>
        <dbReference type="ARBA" id="ARBA00049902"/>
    </source>
</evidence>
<dbReference type="SUPFAM" id="SSF56601">
    <property type="entry name" value="beta-lactamase/transpeptidase-like"/>
    <property type="match status" value="1"/>
</dbReference>
<dbReference type="InterPro" id="IPR001264">
    <property type="entry name" value="Glyco_trans_51"/>
</dbReference>
<dbReference type="InterPro" id="IPR012338">
    <property type="entry name" value="Beta-lactam/transpept-like"/>
</dbReference>
<feature type="domain" description="Penicillin-binding protein transpeptidase" evidence="13">
    <location>
        <begin position="387"/>
        <end position="623"/>
    </location>
</feature>
<evidence type="ECO:0000259" key="14">
    <source>
        <dbReference type="Pfam" id="PF00912"/>
    </source>
</evidence>
<evidence type="ECO:0000256" key="12">
    <source>
        <dbReference type="SAM" id="Phobius"/>
    </source>
</evidence>
<keyword evidence="8" id="KW-0378">Hydrolase</keyword>
<evidence type="ECO:0000256" key="8">
    <source>
        <dbReference type="ARBA" id="ARBA00022801"/>
    </source>
</evidence>
<dbReference type="EC" id="2.4.99.28" evidence="10"/>
<dbReference type="InterPro" id="IPR023346">
    <property type="entry name" value="Lysozyme-like_dom_sf"/>
</dbReference>
<accession>A0A231UWB2</accession>
<protein>
    <recommendedName>
        <fullName evidence="10">peptidoglycan glycosyltransferase</fullName>
        <ecNumber evidence="10">2.4.99.28</ecNumber>
    </recommendedName>
</protein>
<keyword evidence="12" id="KW-0472">Membrane</keyword>
<name>A0A231UWB2_9HYPH</name>
<evidence type="ECO:0000256" key="1">
    <source>
        <dbReference type="ARBA" id="ARBA00004752"/>
    </source>
</evidence>
<feature type="transmembrane region" description="Helical" evidence="12">
    <location>
        <begin position="64"/>
        <end position="83"/>
    </location>
</feature>
<evidence type="ECO:0000256" key="3">
    <source>
        <dbReference type="ARBA" id="ARBA00007739"/>
    </source>
</evidence>
<sequence length="684" mass="73739">MRGVASVAHFTQPGEPAGTATDILTPSWRTSMWALCEPDDRGPGEPSEGAGTIRRFLSRIGDGLAGLFLLGTALVACAGVWLASMSVAGDYDRASLHHRAYSSWAYVRPGSEGIRAQDVQLVAPLHLQPQQISETVREAFLTAEDRWFEVHPGFNPLALARAIAQETRVAFGSGENGGGGSTITQQLVKNLILTNDRDYLRKFRELLIALRLETMFSKDEILAMYLNNIFFGQGAYGIEAAARTYFGRSTVWPRQSGTINTGETALLALSVRAPSRANPGRGRKRLEAEARDLIAAMRERGFLTASEATNAALQLDRRRGQLSWSMHMSRARDFALGLGLPTSLQQRQKPMVVSTTIEPEAQLYAERAVARLLERARRTDRAYDDAAVVILRPDGAIAAMSAAQSYGDSGGFNVLSEGRRSPGSTIKPFIYLCAFADGKTLNTQVADTAREFRNGWTPRNNDGRYLGGITMARALALSRNPPAVALWFDYADCFKETMTQLGVSGHLPDQPSAVLGTGSVSPLDIARWYAALANGGHTVDPYAIWYARSMDGRTIFHHDLGPSAAPSVLADRNARCTLEKGLKDVVSVGGSGRRAAFAHPMAGKTGTSQNGRDAWFAGYTGRYVAVVWLGAEKSAPRQAITGGGLPALIFANMMATLHQGKTPLPLPCDQPARNGTDAEAAAPG</sequence>
<dbReference type="Pfam" id="PF00905">
    <property type="entry name" value="Transpeptidase"/>
    <property type="match status" value="1"/>
</dbReference>
<dbReference type="UniPathway" id="UPA00219"/>
<evidence type="ECO:0000256" key="10">
    <source>
        <dbReference type="ARBA" id="ARBA00044770"/>
    </source>
</evidence>
<feature type="domain" description="Glycosyl transferase family 51" evidence="14">
    <location>
        <begin position="127"/>
        <end position="297"/>
    </location>
</feature>
<evidence type="ECO:0000256" key="2">
    <source>
        <dbReference type="ARBA" id="ARBA00007090"/>
    </source>
</evidence>
<comment type="similarity">
    <text evidence="3">In the N-terminal section; belongs to the glycosyltransferase 51 family.</text>
</comment>
<comment type="pathway">
    <text evidence="1">Cell wall biogenesis; peptidoglycan biosynthesis.</text>
</comment>
<dbReference type="InterPro" id="IPR036950">
    <property type="entry name" value="PBP_transglycosylase"/>
</dbReference>
<dbReference type="Pfam" id="PF00912">
    <property type="entry name" value="Transgly"/>
    <property type="match status" value="1"/>
</dbReference>
<evidence type="ECO:0000313" key="15">
    <source>
        <dbReference type="EMBL" id="OXT00233.1"/>
    </source>
</evidence>
<dbReference type="InterPro" id="IPR001460">
    <property type="entry name" value="PCN-bd_Tpept"/>
</dbReference>
<keyword evidence="16" id="KW-1185">Reference proteome</keyword>
<evidence type="ECO:0000256" key="4">
    <source>
        <dbReference type="ARBA" id="ARBA00022645"/>
    </source>
</evidence>
<gene>
    <name evidence="15" type="ORF">B7H23_08645</name>
</gene>
<evidence type="ECO:0000256" key="5">
    <source>
        <dbReference type="ARBA" id="ARBA00022670"/>
    </source>
</evidence>
<evidence type="ECO:0000256" key="7">
    <source>
        <dbReference type="ARBA" id="ARBA00022679"/>
    </source>
</evidence>
<comment type="catalytic activity">
    <reaction evidence="11">
        <text>[GlcNAc-(1-&gt;4)-Mur2Ac(oyl-L-Ala-gamma-D-Glu-L-Lys-D-Ala-D-Ala)](n)-di-trans,octa-cis-undecaprenyl diphosphate + beta-D-GlcNAc-(1-&gt;4)-Mur2Ac(oyl-L-Ala-gamma-D-Glu-L-Lys-D-Ala-D-Ala)-di-trans,octa-cis-undecaprenyl diphosphate = [GlcNAc-(1-&gt;4)-Mur2Ac(oyl-L-Ala-gamma-D-Glu-L-Lys-D-Ala-D-Ala)](n+1)-di-trans,octa-cis-undecaprenyl diphosphate + di-trans,octa-cis-undecaprenyl diphosphate + H(+)</text>
        <dbReference type="Rhea" id="RHEA:23708"/>
        <dbReference type="Rhea" id="RHEA-COMP:9602"/>
        <dbReference type="Rhea" id="RHEA-COMP:9603"/>
        <dbReference type="ChEBI" id="CHEBI:15378"/>
        <dbReference type="ChEBI" id="CHEBI:58405"/>
        <dbReference type="ChEBI" id="CHEBI:60033"/>
        <dbReference type="ChEBI" id="CHEBI:78435"/>
        <dbReference type="EC" id="2.4.99.28"/>
    </reaction>
</comment>
<evidence type="ECO:0000256" key="6">
    <source>
        <dbReference type="ARBA" id="ARBA00022676"/>
    </source>
</evidence>
<dbReference type="Gene3D" id="3.40.710.10">
    <property type="entry name" value="DD-peptidase/beta-lactamase superfamily"/>
    <property type="match status" value="1"/>
</dbReference>
<dbReference type="GO" id="GO:0008955">
    <property type="term" value="F:peptidoglycan glycosyltransferase activity"/>
    <property type="evidence" value="ECO:0007669"/>
    <property type="project" value="UniProtKB-EC"/>
</dbReference>
<keyword evidence="12" id="KW-0812">Transmembrane</keyword>
<keyword evidence="6" id="KW-0328">Glycosyltransferase</keyword>
<dbReference type="Gene3D" id="1.10.3810.10">
    <property type="entry name" value="Biosynthetic peptidoglycan transglycosylase-like"/>
    <property type="match status" value="1"/>
</dbReference>
<dbReference type="GO" id="GO:0009252">
    <property type="term" value="P:peptidoglycan biosynthetic process"/>
    <property type="evidence" value="ECO:0007669"/>
    <property type="project" value="UniProtKB-UniPathway"/>
</dbReference>
<dbReference type="Proteomes" id="UP000215405">
    <property type="component" value="Unassembled WGS sequence"/>
</dbReference>
<dbReference type="EMBL" id="NBYO01000002">
    <property type="protein sequence ID" value="OXT00233.1"/>
    <property type="molecule type" value="Genomic_DNA"/>
</dbReference>
<comment type="caution">
    <text evidence="15">The sequence shown here is derived from an EMBL/GenBank/DDBJ whole genome shotgun (WGS) entry which is preliminary data.</text>
</comment>
<evidence type="ECO:0000256" key="9">
    <source>
        <dbReference type="ARBA" id="ARBA00023268"/>
    </source>
</evidence>
<dbReference type="SUPFAM" id="SSF53955">
    <property type="entry name" value="Lysozyme-like"/>
    <property type="match status" value="1"/>
</dbReference>
<evidence type="ECO:0000259" key="13">
    <source>
        <dbReference type="Pfam" id="PF00905"/>
    </source>
</evidence>
<dbReference type="PANTHER" id="PTHR32282">
    <property type="entry name" value="BINDING PROTEIN TRANSPEPTIDASE, PUTATIVE-RELATED"/>
    <property type="match status" value="1"/>
</dbReference>